<accession>A0AAD3GZ13</accession>
<evidence type="ECO:0000256" key="2">
    <source>
        <dbReference type="SAM" id="MobiDB-lite"/>
    </source>
</evidence>
<keyword evidence="4" id="KW-1185">Reference proteome</keyword>
<dbReference type="GO" id="GO:0015031">
    <property type="term" value="P:protein transport"/>
    <property type="evidence" value="ECO:0007669"/>
    <property type="project" value="InterPro"/>
</dbReference>
<dbReference type="Gene3D" id="1.20.1260.60">
    <property type="entry name" value="Vacuolar protein sorting-associated protein Ist1"/>
    <property type="match status" value="1"/>
</dbReference>
<comment type="similarity">
    <text evidence="1">Belongs to the IST1 family.</text>
</comment>
<gene>
    <name evidence="3" type="ORF">CTEN210_00307</name>
</gene>
<dbReference type="Pfam" id="PF03398">
    <property type="entry name" value="Ist1"/>
    <property type="match status" value="1"/>
</dbReference>
<proteinExistence type="inferred from homology"/>
<sequence length="307" mass="33709">MGIFGGYSETKIKPLLKMAVSRFNMASNKKTALMKQQMREISKLLKENKEEKARIRAEALIRDDGTIEAYEILQLTCELLFERIKLISVSKDVPDDLKSSISTLIWASNRVDIKELIDIRKQFKSKYGKQFDMDAFENRGGICNERVVAKLAVTPPTAFLVQTYLEKIADEFDVDWKPANRLTAEQMAEPMAAPVGYSVQVAPGTGLVAPVPAYPQGGDAASAVSELEEPSASVASVPQPAKASASVASADSDHKSKDGDIPVAKVVQEEEEFYIPPAPGAGNNDDDKKPPADDFDDLQARFNNLKR</sequence>
<reference evidence="3 4" key="1">
    <citation type="journal article" date="2021" name="Sci. Rep.">
        <title>The genome of the diatom Chaetoceros tenuissimus carries an ancient integrated fragment of an extant virus.</title>
        <authorList>
            <person name="Hongo Y."/>
            <person name="Kimura K."/>
            <person name="Takaki Y."/>
            <person name="Yoshida Y."/>
            <person name="Baba S."/>
            <person name="Kobayashi G."/>
            <person name="Nagasaki K."/>
            <person name="Hano T."/>
            <person name="Tomaru Y."/>
        </authorList>
    </citation>
    <scope>NUCLEOTIDE SEQUENCE [LARGE SCALE GENOMIC DNA]</scope>
    <source>
        <strain evidence="3 4">NIES-3715</strain>
    </source>
</reference>
<comment type="caution">
    <text evidence="3">The sequence shown here is derived from an EMBL/GenBank/DDBJ whole genome shotgun (WGS) entry which is preliminary data.</text>
</comment>
<protein>
    <recommendedName>
        <fullName evidence="5">IST1 homolog</fullName>
    </recommendedName>
</protein>
<dbReference type="InterPro" id="IPR042277">
    <property type="entry name" value="IST1-like"/>
</dbReference>
<feature type="region of interest" description="Disordered" evidence="2">
    <location>
        <begin position="218"/>
        <end position="307"/>
    </location>
</feature>
<dbReference type="PANTHER" id="PTHR12161:SF5">
    <property type="entry name" value="IST1 HOMOLOG"/>
    <property type="match status" value="1"/>
</dbReference>
<organism evidence="3 4">
    <name type="scientific">Chaetoceros tenuissimus</name>
    <dbReference type="NCBI Taxonomy" id="426638"/>
    <lineage>
        <taxon>Eukaryota</taxon>
        <taxon>Sar</taxon>
        <taxon>Stramenopiles</taxon>
        <taxon>Ochrophyta</taxon>
        <taxon>Bacillariophyta</taxon>
        <taxon>Coscinodiscophyceae</taxon>
        <taxon>Chaetocerotophycidae</taxon>
        <taxon>Chaetocerotales</taxon>
        <taxon>Chaetocerotaceae</taxon>
        <taxon>Chaetoceros</taxon>
    </lineage>
</organism>
<name>A0AAD3GZ13_9STRA</name>
<feature type="compositionally biased region" description="Basic and acidic residues" evidence="2">
    <location>
        <begin position="251"/>
        <end position="260"/>
    </location>
</feature>
<evidence type="ECO:0000313" key="3">
    <source>
        <dbReference type="EMBL" id="GFH43834.1"/>
    </source>
</evidence>
<dbReference type="AlphaFoldDB" id="A0AAD3GZ13"/>
<dbReference type="PANTHER" id="PTHR12161">
    <property type="entry name" value="IST1 FAMILY MEMBER"/>
    <property type="match status" value="1"/>
</dbReference>
<dbReference type="InterPro" id="IPR005061">
    <property type="entry name" value="Ist1"/>
</dbReference>
<dbReference type="EMBL" id="BLLK01000019">
    <property type="protein sequence ID" value="GFH43834.1"/>
    <property type="molecule type" value="Genomic_DNA"/>
</dbReference>
<evidence type="ECO:0000313" key="4">
    <source>
        <dbReference type="Proteomes" id="UP001054902"/>
    </source>
</evidence>
<evidence type="ECO:0000256" key="1">
    <source>
        <dbReference type="ARBA" id="ARBA00005536"/>
    </source>
</evidence>
<evidence type="ECO:0008006" key="5">
    <source>
        <dbReference type="Google" id="ProtNLM"/>
    </source>
</evidence>
<dbReference type="Proteomes" id="UP001054902">
    <property type="component" value="Unassembled WGS sequence"/>
</dbReference>
<dbReference type="FunFam" id="1.20.1260.60:FF:000002">
    <property type="entry name" value="Vacuolar protein sorting-associated protein IST1"/>
    <property type="match status" value="1"/>
</dbReference>
<feature type="compositionally biased region" description="Low complexity" evidence="2">
    <location>
        <begin position="230"/>
        <end position="250"/>
    </location>
</feature>